<sequence>MGKGITMEEYFESLVERAQYYEHFEFFREDAPDVRVGFNNNEQIHKEVIIVELILKQKQERNG</sequence>
<dbReference type="AlphaFoldDB" id="A0A645B1E8"/>
<gene>
    <name evidence="1" type="ORF">SDC9_106077</name>
</gene>
<dbReference type="EMBL" id="VSSQ01017190">
    <property type="protein sequence ID" value="MPM59237.1"/>
    <property type="molecule type" value="Genomic_DNA"/>
</dbReference>
<name>A0A645B1E8_9ZZZZ</name>
<accession>A0A645B1E8</accession>
<evidence type="ECO:0000313" key="1">
    <source>
        <dbReference type="EMBL" id="MPM59237.1"/>
    </source>
</evidence>
<reference evidence="1" key="1">
    <citation type="submission" date="2019-08" db="EMBL/GenBank/DDBJ databases">
        <authorList>
            <person name="Kucharzyk K."/>
            <person name="Murdoch R.W."/>
            <person name="Higgins S."/>
            <person name="Loffler F."/>
        </authorList>
    </citation>
    <scope>NUCLEOTIDE SEQUENCE</scope>
</reference>
<comment type="caution">
    <text evidence="1">The sequence shown here is derived from an EMBL/GenBank/DDBJ whole genome shotgun (WGS) entry which is preliminary data.</text>
</comment>
<proteinExistence type="predicted"/>
<organism evidence="1">
    <name type="scientific">bioreactor metagenome</name>
    <dbReference type="NCBI Taxonomy" id="1076179"/>
    <lineage>
        <taxon>unclassified sequences</taxon>
        <taxon>metagenomes</taxon>
        <taxon>ecological metagenomes</taxon>
    </lineage>
</organism>
<protein>
    <submittedName>
        <fullName evidence="1">Uncharacterized protein</fullName>
    </submittedName>
</protein>